<dbReference type="Proteomes" id="UP001221757">
    <property type="component" value="Unassembled WGS sequence"/>
</dbReference>
<sequence length="165" mass="17206">VTVGGESSSPGGIYQFSPNTVTASNGTVIRFRFSSGGNHSVSHTSFSDPCAPLGDGIDSGFAPVALGAAEVPEWSFTVIDDRRPEWFVCRQTSNVSHCHAAYLGMVFAMNSDQDTFAAFQLAAEASTAPSSSQPISPTQAGPTTLSAPGGVSSFPTKYALVKYYP</sequence>
<evidence type="ECO:0000313" key="2">
    <source>
        <dbReference type="EMBL" id="KAJ7677174.1"/>
    </source>
</evidence>
<evidence type="ECO:0000313" key="3">
    <source>
        <dbReference type="Proteomes" id="UP001221757"/>
    </source>
</evidence>
<feature type="non-terminal residue" evidence="2">
    <location>
        <position position="1"/>
    </location>
</feature>
<dbReference type="CDD" id="cd00920">
    <property type="entry name" value="Cupredoxin"/>
    <property type="match status" value="1"/>
</dbReference>
<feature type="compositionally biased region" description="Polar residues" evidence="1">
    <location>
        <begin position="128"/>
        <end position="146"/>
    </location>
</feature>
<dbReference type="Gene3D" id="2.60.40.420">
    <property type="entry name" value="Cupredoxins - blue copper proteins"/>
    <property type="match status" value="1"/>
</dbReference>
<evidence type="ECO:0000256" key="1">
    <source>
        <dbReference type="SAM" id="MobiDB-lite"/>
    </source>
</evidence>
<dbReference type="PANTHER" id="PTHR34883:SF15">
    <property type="entry name" value="EXTRACELLULAR SERINE-RICH PROTEIN"/>
    <property type="match status" value="1"/>
</dbReference>
<name>A0AAD7G846_MYCRO</name>
<proteinExistence type="predicted"/>
<accession>A0AAD7G846</accession>
<dbReference type="SUPFAM" id="SSF49503">
    <property type="entry name" value="Cupredoxins"/>
    <property type="match status" value="1"/>
</dbReference>
<dbReference type="AlphaFoldDB" id="A0AAD7G846"/>
<reference evidence="2" key="1">
    <citation type="submission" date="2023-03" db="EMBL/GenBank/DDBJ databases">
        <title>Massive genome expansion in bonnet fungi (Mycena s.s.) driven by repeated elements and novel gene families across ecological guilds.</title>
        <authorList>
            <consortium name="Lawrence Berkeley National Laboratory"/>
            <person name="Harder C.B."/>
            <person name="Miyauchi S."/>
            <person name="Viragh M."/>
            <person name="Kuo A."/>
            <person name="Thoen E."/>
            <person name="Andreopoulos B."/>
            <person name="Lu D."/>
            <person name="Skrede I."/>
            <person name="Drula E."/>
            <person name="Henrissat B."/>
            <person name="Morin E."/>
            <person name="Kohler A."/>
            <person name="Barry K."/>
            <person name="LaButti K."/>
            <person name="Morin E."/>
            <person name="Salamov A."/>
            <person name="Lipzen A."/>
            <person name="Mereny Z."/>
            <person name="Hegedus B."/>
            <person name="Baldrian P."/>
            <person name="Stursova M."/>
            <person name="Weitz H."/>
            <person name="Taylor A."/>
            <person name="Grigoriev I.V."/>
            <person name="Nagy L.G."/>
            <person name="Martin F."/>
            <person name="Kauserud H."/>
        </authorList>
    </citation>
    <scope>NUCLEOTIDE SEQUENCE</scope>
    <source>
        <strain evidence="2">CBHHK067</strain>
    </source>
</reference>
<dbReference type="InterPro" id="IPR052953">
    <property type="entry name" value="Ser-rich/MCO-related"/>
</dbReference>
<organism evidence="2 3">
    <name type="scientific">Mycena rosella</name>
    <name type="common">Pink bonnet</name>
    <name type="synonym">Agaricus rosellus</name>
    <dbReference type="NCBI Taxonomy" id="1033263"/>
    <lineage>
        <taxon>Eukaryota</taxon>
        <taxon>Fungi</taxon>
        <taxon>Dikarya</taxon>
        <taxon>Basidiomycota</taxon>
        <taxon>Agaricomycotina</taxon>
        <taxon>Agaricomycetes</taxon>
        <taxon>Agaricomycetidae</taxon>
        <taxon>Agaricales</taxon>
        <taxon>Marasmiineae</taxon>
        <taxon>Mycenaceae</taxon>
        <taxon>Mycena</taxon>
    </lineage>
</organism>
<keyword evidence="3" id="KW-1185">Reference proteome</keyword>
<feature type="region of interest" description="Disordered" evidence="1">
    <location>
        <begin position="128"/>
        <end position="148"/>
    </location>
</feature>
<protein>
    <submittedName>
        <fullName evidence="2">Uncharacterized protein</fullName>
    </submittedName>
</protein>
<dbReference type="PANTHER" id="PTHR34883">
    <property type="entry name" value="SERINE-RICH PROTEIN, PUTATIVE-RELATED-RELATED"/>
    <property type="match status" value="1"/>
</dbReference>
<gene>
    <name evidence="2" type="ORF">B0H17DRAFT_945297</name>
</gene>
<dbReference type="EMBL" id="JARKIE010000141">
    <property type="protein sequence ID" value="KAJ7677174.1"/>
    <property type="molecule type" value="Genomic_DNA"/>
</dbReference>
<dbReference type="InterPro" id="IPR008972">
    <property type="entry name" value="Cupredoxin"/>
</dbReference>
<comment type="caution">
    <text evidence="2">The sequence shown here is derived from an EMBL/GenBank/DDBJ whole genome shotgun (WGS) entry which is preliminary data.</text>
</comment>